<proteinExistence type="predicted"/>
<evidence type="ECO:0000313" key="1">
    <source>
        <dbReference type="EMBL" id="MBJ6726009.1"/>
    </source>
</evidence>
<reference evidence="1" key="1">
    <citation type="submission" date="2020-12" db="EMBL/GenBank/DDBJ databases">
        <title>Geomonas sp. Red875, isolated from river sediment.</title>
        <authorList>
            <person name="Xu Z."/>
            <person name="Zhang Z."/>
            <person name="Masuda Y."/>
            <person name="Itoh H."/>
            <person name="Senoo K."/>
        </authorList>
    </citation>
    <scope>NUCLEOTIDE SEQUENCE</scope>
    <source>
        <strain evidence="1">Red875</strain>
    </source>
</reference>
<dbReference type="EMBL" id="JAEMHM010000012">
    <property type="protein sequence ID" value="MBJ6726009.1"/>
    <property type="molecule type" value="Genomic_DNA"/>
</dbReference>
<dbReference type="AlphaFoldDB" id="A0A8J7JGN2"/>
<sequence>MTWHNHPQYLLAKNRFIEDFSAYKLTNLHYSLPKIIFICGGKDEDCPNRSNLEKYFKKHLNRHLIFRAEDAWAVISKGTTKTNALDLEEKLASFSDIVIILVESFGTVAELGAFASSEPLRRKLLPILNKDYVADESFVNTGPVTWVNKDSKYKPCIHANFSSILTSMTEIEERISRTSWEITFSNIVHGDYKFSNKVMLFFLMHVLVALGPISLNETISVTGRIINYGDKSNINSILSLGVALGIFGVMYENGEPYYFCKDFKKLFSATSTKAFLHRIQSSRAQALSSLYKIENYKKAALKVVTDVA</sequence>
<dbReference type="NCBIfam" id="NF038232">
    <property type="entry name" value="STM3845_fam"/>
    <property type="match status" value="1"/>
</dbReference>
<protein>
    <submittedName>
        <fullName evidence="1">Retron St85 family effector protein</fullName>
    </submittedName>
</protein>
<evidence type="ECO:0000313" key="2">
    <source>
        <dbReference type="Proteomes" id="UP000636888"/>
    </source>
</evidence>
<accession>A0A8J7JGN2</accession>
<dbReference type="InterPro" id="IPR049725">
    <property type="entry name" value="STM3845-like"/>
</dbReference>
<comment type="caution">
    <text evidence="1">The sequence shown here is derived from an EMBL/GenBank/DDBJ whole genome shotgun (WGS) entry which is preliminary data.</text>
</comment>
<organism evidence="1 2">
    <name type="scientific">Geomesophilobacter sediminis</name>
    <dbReference type="NCBI Taxonomy" id="2798584"/>
    <lineage>
        <taxon>Bacteria</taxon>
        <taxon>Pseudomonadati</taxon>
        <taxon>Thermodesulfobacteriota</taxon>
        <taxon>Desulfuromonadia</taxon>
        <taxon>Geobacterales</taxon>
        <taxon>Geobacteraceae</taxon>
        <taxon>Geomesophilobacter</taxon>
    </lineage>
</organism>
<keyword evidence="2" id="KW-1185">Reference proteome</keyword>
<gene>
    <name evidence="1" type="ORF">JFN93_14930</name>
</gene>
<name>A0A8J7JGN2_9BACT</name>
<dbReference type="Proteomes" id="UP000636888">
    <property type="component" value="Unassembled WGS sequence"/>
</dbReference>
<dbReference type="RefSeq" id="WP_199384903.1">
    <property type="nucleotide sequence ID" value="NZ_JAEMHM010000012.1"/>
</dbReference>